<name>A0ABV3G377_9NOCA</name>
<proteinExistence type="predicted"/>
<accession>A0ABV3G377</accession>
<organism evidence="2 3">
    <name type="scientific">Nocardia aurea</name>
    <dbReference type="NCBI Taxonomy" id="2144174"/>
    <lineage>
        <taxon>Bacteria</taxon>
        <taxon>Bacillati</taxon>
        <taxon>Actinomycetota</taxon>
        <taxon>Actinomycetes</taxon>
        <taxon>Mycobacteriales</taxon>
        <taxon>Nocardiaceae</taxon>
        <taxon>Nocardia</taxon>
    </lineage>
</organism>
<feature type="region of interest" description="Disordered" evidence="1">
    <location>
        <begin position="1"/>
        <end position="22"/>
    </location>
</feature>
<dbReference type="RefSeq" id="WP_357788970.1">
    <property type="nucleotide sequence ID" value="NZ_JBFAKC010000019.1"/>
</dbReference>
<reference evidence="2 3" key="1">
    <citation type="submission" date="2024-06" db="EMBL/GenBank/DDBJ databases">
        <title>The Natural Products Discovery Center: Release of the First 8490 Sequenced Strains for Exploring Actinobacteria Biosynthetic Diversity.</title>
        <authorList>
            <person name="Kalkreuter E."/>
            <person name="Kautsar S.A."/>
            <person name="Yang D."/>
            <person name="Bader C.D."/>
            <person name="Teijaro C.N."/>
            <person name="Fluegel L."/>
            <person name="Davis C.M."/>
            <person name="Simpson J.R."/>
            <person name="Lauterbach L."/>
            <person name="Steele A.D."/>
            <person name="Gui C."/>
            <person name="Meng S."/>
            <person name="Li G."/>
            <person name="Viehrig K."/>
            <person name="Ye F."/>
            <person name="Su P."/>
            <person name="Kiefer A.F."/>
            <person name="Nichols A."/>
            <person name="Cepeda A.J."/>
            <person name="Yan W."/>
            <person name="Fan B."/>
            <person name="Jiang Y."/>
            <person name="Adhikari A."/>
            <person name="Zheng C.-J."/>
            <person name="Schuster L."/>
            <person name="Cowan T.M."/>
            <person name="Smanski M.J."/>
            <person name="Chevrette M.G."/>
            <person name="De Carvalho L.P.S."/>
            <person name="Shen B."/>
        </authorList>
    </citation>
    <scope>NUCLEOTIDE SEQUENCE [LARGE SCALE GENOMIC DNA]</scope>
    <source>
        <strain evidence="2 3">NPDC050403</strain>
    </source>
</reference>
<evidence type="ECO:0000313" key="2">
    <source>
        <dbReference type="EMBL" id="MEV0712136.1"/>
    </source>
</evidence>
<gene>
    <name evidence="2" type="ORF">AB0I48_31705</name>
</gene>
<comment type="caution">
    <text evidence="2">The sequence shown here is derived from an EMBL/GenBank/DDBJ whole genome shotgun (WGS) entry which is preliminary data.</text>
</comment>
<evidence type="ECO:0000256" key="1">
    <source>
        <dbReference type="SAM" id="MobiDB-lite"/>
    </source>
</evidence>
<dbReference type="Proteomes" id="UP001551695">
    <property type="component" value="Unassembled WGS sequence"/>
</dbReference>
<evidence type="ECO:0008006" key="4">
    <source>
        <dbReference type="Google" id="ProtNLM"/>
    </source>
</evidence>
<dbReference type="SUPFAM" id="SSF54637">
    <property type="entry name" value="Thioesterase/thiol ester dehydrase-isomerase"/>
    <property type="match status" value="1"/>
</dbReference>
<protein>
    <recommendedName>
        <fullName evidence="4">Thioesterase domain-containing protein</fullName>
    </recommendedName>
</protein>
<dbReference type="EMBL" id="JBFAKC010000019">
    <property type="protein sequence ID" value="MEV0712136.1"/>
    <property type="molecule type" value="Genomic_DNA"/>
</dbReference>
<sequence>MAENGQTLPGDAAPAVPGPRGPELRFGERPLPQTVAAAAAIRRLAGVLLALEHPHPTVDVLVTRIEEWERELAAATPPDPAPRIGSASSDTQRVYLDHAADIGAFNPCFPEYDFDHLDAGKAHGRITFPLVHEGPPGLVHGGFLGVFFDAVIQQQSCAVGLSGKTRSMNITYRRPTPILVELDFDITRTVGEAGIESTARLLRAGEVLCRAVVQTVAVPLDRLGTSRYGKRRIRT</sequence>
<dbReference type="Gene3D" id="3.10.129.10">
    <property type="entry name" value="Hotdog Thioesterase"/>
    <property type="match status" value="1"/>
</dbReference>
<evidence type="ECO:0000313" key="3">
    <source>
        <dbReference type="Proteomes" id="UP001551695"/>
    </source>
</evidence>
<dbReference type="InterPro" id="IPR029069">
    <property type="entry name" value="HotDog_dom_sf"/>
</dbReference>
<keyword evidence="3" id="KW-1185">Reference proteome</keyword>